<dbReference type="VEuPathDB" id="FungiDB:BCV72DRAFT_322198"/>
<feature type="non-terminal residue" evidence="1">
    <location>
        <position position="1"/>
    </location>
</feature>
<sequence>IEDSKVCPVCALWGYCSKARESRLGISEEHTIFLKYINMNRKHQHQFPVLQLLTRSRAYYNCLV</sequence>
<dbReference type="AlphaFoldDB" id="A0A1X0QNF9"/>
<reference evidence="1" key="1">
    <citation type="journal article" date="2016" name="Proc. Natl. Acad. Sci. U.S.A.">
        <title>Lipid metabolic changes in an early divergent fungus govern the establishment of a mutualistic symbiosis with endobacteria.</title>
        <authorList>
            <person name="Lastovetsky O.A."/>
            <person name="Gaspar M.L."/>
            <person name="Mondo S.J."/>
            <person name="LaButti K.M."/>
            <person name="Sandor L."/>
            <person name="Grigoriev I.V."/>
            <person name="Henry S.A."/>
            <person name="Pawlowska T.E."/>
        </authorList>
    </citation>
    <scope>NUCLEOTIDE SEQUENCE [LARGE SCALE GENOMIC DNA]</scope>
    <source>
        <strain evidence="1">ATCC 52814</strain>
    </source>
</reference>
<dbReference type="Proteomes" id="UP000242414">
    <property type="component" value="Unassembled WGS sequence"/>
</dbReference>
<evidence type="ECO:0000313" key="1">
    <source>
        <dbReference type="EMBL" id="ORE01302.1"/>
    </source>
</evidence>
<protein>
    <submittedName>
        <fullName evidence="1">Uncharacterized protein</fullName>
    </submittedName>
</protein>
<organism evidence="1">
    <name type="scientific">Rhizopus microsporus var. microsporus</name>
    <dbReference type="NCBI Taxonomy" id="86635"/>
    <lineage>
        <taxon>Eukaryota</taxon>
        <taxon>Fungi</taxon>
        <taxon>Fungi incertae sedis</taxon>
        <taxon>Mucoromycota</taxon>
        <taxon>Mucoromycotina</taxon>
        <taxon>Mucoromycetes</taxon>
        <taxon>Mucorales</taxon>
        <taxon>Mucorineae</taxon>
        <taxon>Rhizopodaceae</taxon>
        <taxon>Rhizopus</taxon>
    </lineage>
</organism>
<proteinExistence type="predicted"/>
<name>A0A1X0QNF9_RHIZD</name>
<dbReference type="EMBL" id="KV922153">
    <property type="protein sequence ID" value="ORE01302.1"/>
    <property type="molecule type" value="Genomic_DNA"/>
</dbReference>
<accession>A0A1X0QNF9</accession>
<gene>
    <name evidence="1" type="ORF">BCV72DRAFT_322198</name>
</gene>